<dbReference type="InterPro" id="IPR011990">
    <property type="entry name" value="TPR-like_helical_dom_sf"/>
</dbReference>
<evidence type="ECO:0000256" key="4">
    <source>
        <dbReference type="ARBA" id="ARBA00022840"/>
    </source>
</evidence>
<evidence type="ECO:0000256" key="1">
    <source>
        <dbReference type="ARBA" id="ARBA00022679"/>
    </source>
</evidence>
<dbReference type="PANTHER" id="PTHR43289">
    <property type="entry name" value="MITOGEN-ACTIVATED PROTEIN KINASE KINASE KINASE 20-RELATED"/>
    <property type="match status" value="1"/>
</dbReference>
<dbReference type="Gene3D" id="3.30.200.20">
    <property type="entry name" value="Phosphorylase Kinase, domain 1"/>
    <property type="match status" value="1"/>
</dbReference>
<evidence type="ECO:0000313" key="7">
    <source>
        <dbReference type="EMBL" id="WXB04901.1"/>
    </source>
</evidence>
<dbReference type="SUPFAM" id="SSF56112">
    <property type="entry name" value="Protein kinase-like (PK-like)"/>
    <property type="match status" value="1"/>
</dbReference>
<keyword evidence="5" id="KW-0472">Membrane</keyword>
<organism evidence="7 8">
    <name type="scientific">Pendulispora rubella</name>
    <dbReference type="NCBI Taxonomy" id="2741070"/>
    <lineage>
        <taxon>Bacteria</taxon>
        <taxon>Pseudomonadati</taxon>
        <taxon>Myxococcota</taxon>
        <taxon>Myxococcia</taxon>
        <taxon>Myxococcales</taxon>
        <taxon>Sorangiineae</taxon>
        <taxon>Pendulisporaceae</taxon>
        <taxon>Pendulispora</taxon>
    </lineage>
</organism>
<evidence type="ECO:0000313" key="8">
    <source>
        <dbReference type="Proteomes" id="UP001374803"/>
    </source>
</evidence>
<dbReference type="PROSITE" id="PS50011">
    <property type="entry name" value="PROTEIN_KINASE_DOM"/>
    <property type="match status" value="1"/>
</dbReference>
<dbReference type="PROSITE" id="PS00108">
    <property type="entry name" value="PROTEIN_KINASE_ST"/>
    <property type="match status" value="1"/>
</dbReference>
<evidence type="ECO:0000256" key="2">
    <source>
        <dbReference type="ARBA" id="ARBA00022741"/>
    </source>
</evidence>
<accession>A0ABZ2L6Q2</accession>
<evidence type="ECO:0000259" key="6">
    <source>
        <dbReference type="PROSITE" id="PS50011"/>
    </source>
</evidence>
<keyword evidence="4" id="KW-0067">ATP-binding</keyword>
<dbReference type="Proteomes" id="UP001374803">
    <property type="component" value="Chromosome"/>
</dbReference>
<dbReference type="SUPFAM" id="SSF48452">
    <property type="entry name" value="TPR-like"/>
    <property type="match status" value="1"/>
</dbReference>
<dbReference type="EMBL" id="CP089983">
    <property type="protein sequence ID" value="WXB04901.1"/>
    <property type="molecule type" value="Genomic_DNA"/>
</dbReference>
<keyword evidence="1" id="KW-0808">Transferase</keyword>
<dbReference type="InterPro" id="IPR000719">
    <property type="entry name" value="Prot_kinase_dom"/>
</dbReference>
<keyword evidence="2" id="KW-0547">Nucleotide-binding</keyword>
<evidence type="ECO:0000256" key="3">
    <source>
        <dbReference type="ARBA" id="ARBA00022777"/>
    </source>
</evidence>
<reference evidence="7" key="1">
    <citation type="submission" date="2021-12" db="EMBL/GenBank/DDBJ databases">
        <title>Discovery of the Pendulisporaceae a myxobacterial family with distinct sporulation behavior and unique specialized metabolism.</title>
        <authorList>
            <person name="Garcia R."/>
            <person name="Popoff A."/>
            <person name="Bader C.D."/>
            <person name="Loehr J."/>
            <person name="Walesch S."/>
            <person name="Walt C."/>
            <person name="Boldt J."/>
            <person name="Bunk B."/>
            <person name="Haeckl F.J.F.P.J."/>
            <person name="Gunesch A.P."/>
            <person name="Birkelbach J."/>
            <person name="Nuebel U."/>
            <person name="Pietschmann T."/>
            <person name="Bach T."/>
            <person name="Mueller R."/>
        </authorList>
    </citation>
    <scope>NUCLEOTIDE SEQUENCE</scope>
    <source>
        <strain evidence="7">MSr11367</strain>
    </source>
</reference>
<sequence>MIREPKSWIDDFRQPAEEPELFAGRFRVECEAGVGAMGIVYRAIDGETGATVALKILRETDETRFEREARALAGLSHPAIVGYVTHGISAEGEPYLAMRWIEGETLGQRLARAPLDLRETIALGRRIAQALEAAHGMGLIHRDVKPSNVLLPERRAEDAQLADFGIARFVDAERRPTTERAVGTPGYMAPEQLRGHHDIDGRADLFALGCLLFRCITQREAFEGPDAFTIIAKLVLHEPPRLRTLAEVPAALDTLVARLLNKDPAKRPSTAREVDAELERAADEAQRPGLQRRQRLGRAAVAGVAGIALVMGLGTAWMRRAPGAPVEVPAPAVRVTDLPASPTCHPAAVAAYRDGLQAIREATWERAHHAFERAFERDPACPEVVVRLVMTSEIYAPIGQQREYLRRAQALRGALRERDRAVLDSTAVFIASEVPDRPAAVRILEDALQRFPRDAELLSLASHTRAAAATDAVTLETDLARAREATDLDPLYADAWQLQGRILAQLGRVEDHLSALDRCIQVAPGAGDCRRDRILILRRRGMCQEAVAESRRWMAGDPGTAMAYRDLAASLTATGAPRETLLEALSMRWKAQPAHEAETMRLHDLVKVAVWAGDFEHALQLAEQLEKHVAGAANAEPHVRAALMQVETLQEIGRGAEAARLAERVMRRKDAWTHGDMNTDRHESGAYYYEPVMLAAQLEGGLLTPAAWAEAIRAWESTSRMNPFERWAIVWGSAAGQGIDAKAASHRAPPGDPSLFEPFGVAATHVGLLEAYEGHLALEAGDHARAVTLLQTAAKSCQGLDQPFANARAHLWLGLAKERTGDAPGACAAYAVVLDRWGAAKPPSISAREATQRSRALGCSRP</sequence>
<dbReference type="CDD" id="cd14014">
    <property type="entry name" value="STKc_PknB_like"/>
    <property type="match status" value="1"/>
</dbReference>
<proteinExistence type="predicted"/>
<feature type="domain" description="Protein kinase" evidence="6">
    <location>
        <begin position="26"/>
        <end position="290"/>
    </location>
</feature>
<gene>
    <name evidence="7" type="ORF">LVJ94_49425</name>
</gene>
<dbReference type="GO" id="GO:0016301">
    <property type="term" value="F:kinase activity"/>
    <property type="evidence" value="ECO:0007669"/>
    <property type="project" value="UniProtKB-KW"/>
</dbReference>
<feature type="transmembrane region" description="Helical" evidence="5">
    <location>
        <begin position="296"/>
        <end position="318"/>
    </location>
</feature>
<dbReference type="SMART" id="SM00220">
    <property type="entry name" value="S_TKc"/>
    <property type="match status" value="1"/>
</dbReference>
<keyword evidence="3 7" id="KW-0418">Kinase</keyword>
<dbReference type="Gene3D" id="1.10.510.10">
    <property type="entry name" value="Transferase(Phosphotransferase) domain 1"/>
    <property type="match status" value="1"/>
</dbReference>
<dbReference type="Pfam" id="PF00069">
    <property type="entry name" value="Pkinase"/>
    <property type="match status" value="1"/>
</dbReference>
<name>A0ABZ2L6Q2_9BACT</name>
<dbReference type="InterPro" id="IPR008271">
    <property type="entry name" value="Ser/Thr_kinase_AS"/>
</dbReference>
<dbReference type="InterPro" id="IPR011009">
    <property type="entry name" value="Kinase-like_dom_sf"/>
</dbReference>
<dbReference type="PANTHER" id="PTHR43289:SF6">
    <property type="entry name" value="SERINE_THREONINE-PROTEIN KINASE NEKL-3"/>
    <property type="match status" value="1"/>
</dbReference>
<protein>
    <submittedName>
        <fullName evidence="7">Protein kinase</fullName>
    </submittedName>
</protein>
<keyword evidence="5" id="KW-1133">Transmembrane helix</keyword>
<dbReference type="Gene3D" id="1.25.40.10">
    <property type="entry name" value="Tetratricopeptide repeat domain"/>
    <property type="match status" value="1"/>
</dbReference>
<evidence type="ECO:0000256" key="5">
    <source>
        <dbReference type="SAM" id="Phobius"/>
    </source>
</evidence>
<dbReference type="RefSeq" id="WP_394834544.1">
    <property type="nucleotide sequence ID" value="NZ_CP089929.1"/>
</dbReference>
<keyword evidence="5" id="KW-0812">Transmembrane</keyword>
<keyword evidence="8" id="KW-1185">Reference proteome</keyword>